<feature type="transmembrane region" description="Helical" evidence="6">
    <location>
        <begin position="227"/>
        <end position="245"/>
    </location>
</feature>
<evidence type="ECO:0000256" key="4">
    <source>
        <dbReference type="ARBA" id="ARBA00022989"/>
    </source>
</evidence>
<reference evidence="7 8" key="1">
    <citation type="submission" date="2024-02" db="EMBL/GenBank/DDBJ databases">
        <title>New especies of Spiribacter isolated from saline water.</title>
        <authorList>
            <person name="Leon M.J."/>
            <person name="De La Haba R."/>
            <person name="Sanchez-Porro C."/>
            <person name="Ventosa A."/>
        </authorList>
    </citation>
    <scope>NUCLEOTIDE SEQUENCE [LARGE SCALE GENOMIC DNA]</scope>
    <source>
        <strain evidence="8">ag22IC4-227</strain>
    </source>
</reference>
<dbReference type="Proteomes" id="UP001556653">
    <property type="component" value="Unassembled WGS sequence"/>
</dbReference>
<evidence type="ECO:0000256" key="6">
    <source>
        <dbReference type="SAM" id="Phobius"/>
    </source>
</evidence>
<keyword evidence="3 6" id="KW-0812">Transmembrane</keyword>
<feature type="transmembrane region" description="Helical" evidence="6">
    <location>
        <begin position="102"/>
        <end position="122"/>
    </location>
</feature>
<organism evidence="7 8">
    <name type="scientific">Spiribacter onubensis</name>
    <dbReference type="NCBI Taxonomy" id="3122420"/>
    <lineage>
        <taxon>Bacteria</taxon>
        <taxon>Pseudomonadati</taxon>
        <taxon>Pseudomonadota</taxon>
        <taxon>Gammaproteobacteria</taxon>
        <taxon>Chromatiales</taxon>
        <taxon>Ectothiorhodospiraceae</taxon>
        <taxon>Spiribacter</taxon>
    </lineage>
</organism>
<dbReference type="PANTHER" id="PTHR30213:SF1">
    <property type="entry name" value="INNER MEMBRANE PROTEIN YHJD"/>
    <property type="match status" value="1"/>
</dbReference>
<keyword evidence="2" id="KW-1003">Cell membrane</keyword>
<accession>A0ABV3S7V8</accession>
<keyword evidence="4 6" id="KW-1133">Transmembrane helix</keyword>
<comment type="caution">
    <text evidence="7">The sequence shown here is derived from an EMBL/GenBank/DDBJ whole genome shotgun (WGS) entry which is preliminary data.</text>
</comment>
<gene>
    <name evidence="7" type="ORF">V6X64_03490</name>
</gene>
<feature type="transmembrane region" description="Helical" evidence="6">
    <location>
        <begin position="257"/>
        <end position="284"/>
    </location>
</feature>
<keyword evidence="8" id="KW-1185">Reference proteome</keyword>
<sequence length="308" mass="33268">MPNRSSSDQPVRQRAREGVKVAAETFQLWFAHNPFGNAAALAFYTLFSLAPIMILVIAVAGLVLGPEAAESRIVTRLQGVIGDEAAEAARQMIANTHVREAGWLPTLSSIGAILIGATAVFVQLQRSLNQLWDVVIGKKRAALLTVIYNRLISLLVVGLFGLMIIVSLTATVALRAATEFASAWLPFNVARLAQLEPLVSMTLIALFLTAIFRILPDTERPIRWRHTFPGALLSAMLFMPGRYLMATYLTLKAPTSAYGAAGSLVVLMLWVYGSALIVLLGAALSRALHDRSPTDSPSASPARPDRPQ</sequence>
<comment type="subcellular location">
    <subcellularLocation>
        <location evidence="1">Cell membrane</location>
        <topology evidence="1">Multi-pass membrane protein</topology>
    </subcellularLocation>
</comment>
<name>A0ABV3S7V8_9GAMM</name>
<protein>
    <submittedName>
        <fullName evidence="7">YihY/virulence factor BrkB family protein</fullName>
    </submittedName>
</protein>
<dbReference type="PANTHER" id="PTHR30213">
    <property type="entry name" value="INNER MEMBRANE PROTEIN YHJD"/>
    <property type="match status" value="1"/>
</dbReference>
<feature type="transmembrane region" description="Helical" evidence="6">
    <location>
        <begin position="41"/>
        <end position="64"/>
    </location>
</feature>
<dbReference type="EMBL" id="JBAKFJ010000001">
    <property type="protein sequence ID" value="MEX0386060.1"/>
    <property type="molecule type" value="Genomic_DNA"/>
</dbReference>
<evidence type="ECO:0000256" key="5">
    <source>
        <dbReference type="ARBA" id="ARBA00023136"/>
    </source>
</evidence>
<proteinExistence type="predicted"/>
<evidence type="ECO:0000256" key="1">
    <source>
        <dbReference type="ARBA" id="ARBA00004651"/>
    </source>
</evidence>
<dbReference type="InterPro" id="IPR017039">
    <property type="entry name" value="Virul_fac_BrkB"/>
</dbReference>
<feature type="transmembrane region" description="Helical" evidence="6">
    <location>
        <begin position="151"/>
        <end position="177"/>
    </location>
</feature>
<keyword evidence="5 6" id="KW-0472">Membrane</keyword>
<evidence type="ECO:0000313" key="7">
    <source>
        <dbReference type="EMBL" id="MEX0386060.1"/>
    </source>
</evidence>
<dbReference type="PIRSF" id="PIRSF035875">
    <property type="entry name" value="RNase_BN"/>
    <property type="match status" value="1"/>
</dbReference>
<dbReference type="NCBIfam" id="TIGR00765">
    <property type="entry name" value="yihY_not_rbn"/>
    <property type="match status" value="1"/>
</dbReference>
<feature type="transmembrane region" description="Helical" evidence="6">
    <location>
        <begin position="197"/>
        <end position="215"/>
    </location>
</feature>
<dbReference type="RefSeq" id="WP_367966539.1">
    <property type="nucleotide sequence ID" value="NZ_JBAKFJ010000001.1"/>
</dbReference>
<dbReference type="Pfam" id="PF03631">
    <property type="entry name" value="Virul_fac_BrkB"/>
    <property type="match status" value="1"/>
</dbReference>
<evidence type="ECO:0000256" key="2">
    <source>
        <dbReference type="ARBA" id="ARBA00022475"/>
    </source>
</evidence>
<evidence type="ECO:0000313" key="8">
    <source>
        <dbReference type="Proteomes" id="UP001556653"/>
    </source>
</evidence>
<evidence type="ECO:0000256" key="3">
    <source>
        <dbReference type="ARBA" id="ARBA00022692"/>
    </source>
</evidence>